<dbReference type="InterPro" id="IPR028979">
    <property type="entry name" value="Ser_kin/Pase_Hpr-like_N_sf"/>
</dbReference>
<gene>
    <name evidence="11 14" type="primary">hprK</name>
    <name evidence="14" type="ORF">WI372_09435</name>
</gene>
<feature type="active site" evidence="11">
    <location>
        <position position="256"/>
    </location>
</feature>
<dbReference type="EC" id="2.7.11.-" evidence="11"/>
<name>A0ABU9ECD5_9BACT</name>
<evidence type="ECO:0000256" key="3">
    <source>
        <dbReference type="ARBA" id="ARBA00011643"/>
    </source>
</evidence>
<dbReference type="InterPro" id="IPR011126">
    <property type="entry name" value="Hpr_kin/Pase_Hpr_N"/>
</dbReference>
<evidence type="ECO:0000256" key="6">
    <source>
        <dbReference type="ARBA" id="ARBA00022741"/>
    </source>
</evidence>
<feature type="region of interest" description="Important for the catalytic mechanism of both phosphorylation and dephosphorylation" evidence="11">
    <location>
        <begin position="214"/>
        <end position="223"/>
    </location>
</feature>
<keyword evidence="11" id="KW-0460">Magnesium</keyword>
<dbReference type="GO" id="GO:0016301">
    <property type="term" value="F:kinase activity"/>
    <property type="evidence" value="ECO:0007669"/>
    <property type="project" value="UniProtKB-KW"/>
</dbReference>
<evidence type="ECO:0000256" key="5">
    <source>
        <dbReference type="ARBA" id="ARBA00022679"/>
    </source>
</evidence>
<comment type="subunit">
    <text evidence="3 11">Homohexamer.</text>
</comment>
<comment type="domain">
    <text evidence="11">The Walker A ATP-binding motif also binds Pi and PPi.</text>
</comment>
<evidence type="ECO:0000256" key="11">
    <source>
        <dbReference type="HAMAP-Rule" id="MF_01249"/>
    </source>
</evidence>
<comment type="catalytic activity">
    <reaction evidence="10 11">
        <text>[HPr protein]-O-phospho-L-serine + phosphate + H(+) = [HPr protein]-L-serine + diphosphate</text>
        <dbReference type="Rhea" id="RHEA:46604"/>
        <dbReference type="Rhea" id="RHEA-COMP:11602"/>
        <dbReference type="Rhea" id="RHEA-COMP:11603"/>
        <dbReference type="ChEBI" id="CHEBI:15378"/>
        <dbReference type="ChEBI" id="CHEBI:29999"/>
        <dbReference type="ChEBI" id="CHEBI:33019"/>
        <dbReference type="ChEBI" id="CHEBI:43474"/>
        <dbReference type="ChEBI" id="CHEBI:83421"/>
    </reaction>
</comment>
<feature type="active site" evidence="11">
    <location>
        <position position="172"/>
    </location>
</feature>
<dbReference type="EMBL" id="JBBHLI010000004">
    <property type="protein sequence ID" value="MEK9501200.1"/>
    <property type="molecule type" value="Genomic_DNA"/>
</dbReference>
<keyword evidence="11" id="KW-0479">Metal-binding</keyword>
<reference evidence="14 15" key="1">
    <citation type="submission" date="2024-02" db="EMBL/GenBank/DDBJ databases">
        <title>A novel Gemmatimonadota bacterium.</title>
        <authorList>
            <person name="Du Z.-J."/>
            <person name="Ye Y.-Q."/>
        </authorList>
    </citation>
    <scope>NUCLEOTIDE SEQUENCE [LARGE SCALE GENOMIC DNA]</scope>
    <source>
        <strain evidence="14 15">DH-20</strain>
    </source>
</reference>
<feature type="binding site" evidence="11">
    <location>
        <position position="215"/>
    </location>
    <ligand>
        <name>Mg(2+)</name>
        <dbReference type="ChEBI" id="CHEBI:18420"/>
    </ligand>
</feature>
<dbReference type="RefSeq" id="WP_405277333.1">
    <property type="nucleotide sequence ID" value="NZ_CP144380.1"/>
</dbReference>
<evidence type="ECO:0000256" key="4">
    <source>
        <dbReference type="ARBA" id="ARBA00022527"/>
    </source>
</evidence>
<dbReference type="SUPFAM" id="SSF75138">
    <property type="entry name" value="HprK N-terminal domain-like"/>
    <property type="match status" value="1"/>
</dbReference>
<accession>A0ABU9ECD5</accession>
<feature type="active site" evidence="11">
    <location>
        <position position="151"/>
    </location>
</feature>
<sequence length="321" mass="35327">MTLRSSDAPVTPLTVSDLFATKRESLELEVLTPEVPLDGVIANPDISSPGLALSGFTQRFVAGRPQVLGETEMTYLATLGAVELRLRLATLLSFEIPVLFVTKGLAVPSVLTELATEAEVPVIRSRVTTKDFFFRIKPFLESALAPTTHLHGSLADVYGVGLLFIGKSGVGKSECVLDLVERGHRLVADDLVLASRRGSDVLIGRGHPLQRHHMEIRGVGIIDIQKLFGVRAIRQQKRIEVIVQLEHWDETHNYTRTGLDQETTEVLGVELPQVTVPLNPGKNITVISEVVAMNHLLRFSGVDSAKAFDQHLRSYLEQDFE</sequence>
<comment type="caution">
    <text evidence="14">The sequence shown here is derived from an EMBL/GenBank/DDBJ whole genome shotgun (WGS) entry which is preliminary data.</text>
</comment>
<dbReference type="Pfam" id="PF02603">
    <property type="entry name" value="Hpr_kinase_N"/>
    <property type="match status" value="1"/>
</dbReference>
<keyword evidence="5 11" id="KW-0808">Transferase</keyword>
<protein>
    <recommendedName>
        <fullName evidence="11">HPr kinase/phosphorylase</fullName>
        <shortName evidence="11">HPrK/P</shortName>
        <ecNumber evidence="11">2.7.11.-</ecNumber>
        <ecNumber evidence="11">2.7.4.-</ecNumber>
    </recommendedName>
    <alternativeName>
        <fullName evidence="11">HPr(Ser) kinase/phosphorylase</fullName>
    </alternativeName>
</protein>
<dbReference type="Gene3D" id="3.40.50.300">
    <property type="entry name" value="P-loop containing nucleotide triphosphate hydrolases"/>
    <property type="match status" value="1"/>
</dbReference>
<evidence type="ECO:0000256" key="1">
    <source>
        <dbReference type="ARBA" id="ARBA00001120"/>
    </source>
</evidence>
<keyword evidence="6 11" id="KW-0547">Nucleotide-binding</keyword>
<keyword evidence="9 11" id="KW-0511">Multifunctional enzyme</keyword>
<keyword evidence="8 11" id="KW-0067">ATP-binding</keyword>
<evidence type="ECO:0000256" key="10">
    <source>
        <dbReference type="ARBA" id="ARBA00047657"/>
    </source>
</evidence>
<dbReference type="CDD" id="cd01918">
    <property type="entry name" value="HprK_C"/>
    <property type="match status" value="1"/>
</dbReference>
<dbReference type="PANTHER" id="PTHR30305">
    <property type="entry name" value="PROTEIN YJDM-RELATED"/>
    <property type="match status" value="1"/>
</dbReference>
<comment type="cofactor">
    <cofactor evidence="11">
        <name>Mg(2+)</name>
        <dbReference type="ChEBI" id="CHEBI:18420"/>
    </cofactor>
</comment>
<evidence type="ECO:0000256" key="7">
    <source>
        <dbReference type="ARBA" id="ARBA00022777"/>
    </source>
</evidence>
<dbReference type="SUPFAM" id="SSF53795">
    <property type="entry name" value="PEP carboxykinase-like"/>
    <property type="match status" value="1"/>
</dbReference>
<organism evidence="14 15">
    <name type="scientific">Gaopeijia maritima</name>
    <dbReference type="NCBI Taxonomy" id="3119007"/>
    <lineage>
        <taxon>Bacteria</taxon>
        <taxon>Pseudomonadati</taxon>
        <taxon>Gemmatimonadota</taxon>
        <taxon>Longimicrobiia</taxon>
        <taxon>Gaopeijiales</taxon>
        <taxon>Gaopeijiaceae</taxon>
        <taxon>Gaopeijia</taxon>
    </lineage>
</organism>
<evidence type="ECO:0000259" key="12">
    <source>
        <dbReference type="Pfam" id="PF02603"/>
    </source>
</evidence>
<feature type="active site" description="Proton acceptor; for phosphorylation activity. Proton donor; for dephosphorylation activity" evidence="11">
    <location>
        <position position="190"/>
    </location>
</feature>
<comment type="miscellaneous">
    <text evidence="11">Both phosphorylation and phosphorolysis are carried out by the same active site and suggest a common mechanism for both reactions.</text>
</comment>
<comment type="catalytic activity">
    <reaction evidence="1 11">
        <text>[HPr protein]-L-serine + ATP = [HPr protein]-O-phospho-L-serine + ADP + H(+)</text>
        <dbReference type="Rhea" id="RHEA:46600"/>
        <dbReference type="Rhea" id="RHEA-COMP:11602"/>
        <dbReference type="Rhea" id="RHEA-COMP:11603"/>
        <dbReference type="ChEBI" id="CHEBI:15378"/>
        <dbReference type="ChEBI" id="CHEBI:29999"/>
        <dbReference type="ChEBI" id="CHEBI:30616"/>
        <dbReference type="ChEBI" id="CHEBI:83421"/>
        <dbReference type="ChEBI" id="CHEBI:456216"/>
    </reaction>
</comment>
<feature type="domain" description="HPr(Ser) kinase/phosphorylase N-terminal" evidence="12">
    <location>
        <begin position="14"/>
        <end position="140"/>
    </location>
</feature>
<dbReference type="HAMAP" id="MF_01249">
    <property type="entry name" value="HPr_kinase"/>
    <property type="match status" value="1"/>
</dbReference>
<dbReference type="EC" id="2.7.4.-" evidence="11"/>
<dbReference type="InterPro" id="IPR003755">
    <property type="entry name" value="HPr(Ser)_kin/Pase"/>
</dbReference>
<proteinExistence type="inferred from homology"/>
<comment type="similarity">
    <text evidence="2 11">Belongs to the HPrK/P family.</text>
</comment>
<keyword evidence="4 11" id="KW-0723">Serine/threonine-protein kinase</keyword>
<feature type="binding site" evidence="11">
    <location>
        <begin position="166"/>
        <end position="173"/>
    </location>
    <ligand>
        <name>ATP</name>
        <dbReference type="ChEBI" id="CHEBI:30616"/>
    </ligand>
</feature>
<dbReference type="InterPro" id="IPR011104">
    <property type="entry name" value="Hpr_kin/Pase_C"/>
</dbReference>
<comment type="function">
    <text evidence="11">Catalyzes the ATP- as well as the pyrophosphate-dependent phosphorylation of a specific serine residue in HPr, a phosphocarrier protein of the phosphoenolpyruvate-dependent sugar phosphotransferase system (PTS). HprK/P also catalyzes the pyrophosphate-producing, inorganic phosphate-dependent dephosphorylation (phosphorolysis) of seryl-phosphorylated HPr (P-Ser-HPr).</text>
</comment>
<evidence type="ECO:0000313" key="15">
    <source>
        <dbReference type="Proteomes" id="UP001484239"/>
    </source>
</evidence>
<dbReference type="Pfam" id="PF07475">
    <property type="entry name" value="Hpr_kinase_C"/>
    <property type="match status" value="1"/>
</dbReference>
<feature type="binding site" evidence="11">
    <location>
        <position position="173"/>
    </location>
    <ligand>
        <name>Mg(2+)</name>
        <dbReference type="ChEBI" id="CHEBI:18420"/>
    </ligand>
</feature>
<dbReference type="InterPro" id="IPR027417">
    <property type="entry name" value="P-loop_NTPase"/>
</dbReference>
<feature type="domain" description="HPr kinase/phosphorylase C-terminal" evidence="13">
    <location>
        <begin position="143"/>
        <end position="311"/>
    </location>
</feature>
<evidence type="ECO:0000259" key="13">
    <source>
        <dbReference type="Pfam" id="PF07475"/>
    </source>
</evidence>
<dbReference type="Proteomes" id="UP001484239">
    <property type="component" value="Unassembled WGS sequence"/>
</dbReference>
<keyword evidence="7 11" id="KW-0418">Kinase</keyword>
<evidence type="ECO:0000313" key="14">
    <source>
        <dbReference type="EMBL" id="MEK9501200.1"/>
    </source>
</evidence>
<keyword evidence="15" id="KW-1185">Reference proteome</keyword>
<dbReference type="NCBIfam" id="TIGR00679">
    <property type="entry name" value="hpr-ser"/>
    <property type="match status" value="1"/>
</dbReference>
<evidence type="ECO:0000256" key="9">
    <source>
        <dbReference type="ARBA" id="ARBA00023268"/>
    </source>
</evidence>
<dbReference type="Gene3D" id="3.40.1390.20">
    <property type="entry name" value="HprK N-terminal domain-like"/>
    <property type="match status" value="1"/>
</dbReference>
<dbReference type="PANTHER" id="PTHR30305:SF1">
    <property type="entry name" value="HPR KINASE_PHOSPHORYLASE"/>
    <property type="match status" value="1"/>
</dbReference>
<evidence type="ECO:0000256" key="8">
    <source>
        <dbReference type="ARBA" id="ARBA00022840"/>
    </source>
</evidence>
<feature type="region of interest" description="Important for the catalytic mechanism of dephosphorylation" evidence="11">
    <location>
        <begin position="277"/>
        <end position="282"/>
    </location>
</feature>
<evidence type="ECO:0000256" key="2">
    <source>
        <dbReference type="ARBA" id="ARBA00006883"/>
    </source>
</evidence>